<evidence type="ECO:0000256" key="1">
    <source>
        <dbReference type="SAM" id="SignalP"/>
    </source>
</evidence>
<name>A0A558R3U8_9SPHN</name>
<feature type="chain" id="PRO_5021796745" description="Lipoprotein" evidence="1">
    <location>
        <begin position="25"/>
        <end position="127"/>
    </location>
</feature>
<keyword evidence="3" id="KW-1185">Reference proteome</keyword>
<dbReference type="PROSITE" id="PS51257">
    <property type="entry name" value="PROKAR_LIPOPROTEIN"/>
    <property type="match status" value="1"/>
</dbReference>
<dbReference type="AlphaFoldDB" id="A0A558R3U8"/>
<protein>
    <recommendedName>
        <fullName evidence="4">Lipoprotein</fullName>
    </recommendedName>
</protein>
<dbReference type="EMBL" id="VNIM01000039">
    <property type="protein sequence ID" value="TVV74065.1"/>
    <property type="molecule type" value="Genomic_DNA"/>
</dbReference>
<dbReference type="RefSeq" id="WP_145151421.1">
    <property type="nucleotide sequence ID" value="NZ_VNIM01000039.1"/>
</dbReference>
<feature type="signal peptide" evidence="1">
    <location>
        <begin position="1"/>
        <end position="24"/>
    </location>
</feature>
<gene>
    <name evidence="2" type="ORF">FOY91_10945</name>
</gene>
<evidence type="ECO:0000313" key="3">
    <source>
        <dbReference type="Proteomes" id="UP000318681"/>
    </source>
</evidence>
<accession>A0A558R3U8</accession>
<organism evidence="2 3">
    <name type="scientific">Alterirhizorhabdus solaris</name>
    <dbReference type="NCBI Taxonomy" id="2529389"/>
    <lineage>
        <taxon>Bacteria</taxon>
        <taxon>Pseudomonadati</taxon>
        <taxon>Pseudomonadota</taxon>
        <taxon>Alphaproteobacteria</taxon>
        <taxon>Sphingomonadales</taxon>
        <taxon>Rhizorhabdaceae</taxon>
        <taxon>Alterirhizorhabdus</taxon>
    </lineage>
</organism>
<proteinExistence type="predicted"/>
<dbReference type="Proteomes" id="UP000318681">
    <property type="component" value="Unassembled WGS sequence"/>
</dbReference>
<sequence>MNRLFPARPAALALLALLSACATAPSQRPLNPPRIPTVALGAGLERVMGKDARTLQSLFGAPDLDVREGPARKLQYVSTVCVLDAYLYPPAAAREPLVRYVDARLPNGDDFDRASCVAALSRRLEAR</sequence>
<evidence type="ECO:0008006" key="4">
    <source>
        <dbReference type="Google" id="ProtNLM"/>
    </source>
</evidence>
<comment type="caution">
    <text evidence="2">The sequence shown here is derived from an EMBL/GenBank/DDBJ whole genome shotgun (WGS) entry which is preliminary data.</text>
</comment>
<keyword evidence="1" id="KW-0732">Signal</keyword>
<dbReference type="OrthoDB" id="8482143at2"/>
<evidence type="ECO:0000313" key="2">
    <source>
        <dbReference type="EMBL" id="TVV74065.1"/>
    </source>
</evidence>
<reference evidence="2 3" key="1">
    <citation type="submission" date="2019-07" db="EMBL/GenBank/DDBJ databases">
        <title>Sphingomonas solaris sp. nov., isolated from a solar panel from Boston, Massachusetts.</title>
        <authorList>
            <person name="Tanner K."/>
            <person name="Pascual J."/>
            <person name="Mancuso C."/>
            <person name="Pereto J."/>
            <person name="Khalil A."/>
            <person name="Vilanova C."/>
        </authorList>
    </citation>
    <scope>NUCLEOTIDE SEQUENCE [LARGE SCALE GENOMIC DNA]</scope>
    <source>
        <strain evidence="2 3">R4DWN</strain>
    </source>
</reference>